<organism evidence="2 3">
    <name type="scientific">Geothrix oryzae</name>
    <dbReference type="NCBI Taxonomy" id="2927975"/>
    <lineage>
        <taxon>Bacteria</taxon>
        <taxon>Pseudomonadati</taxon>
        <taxon>Acidobacteriota</taxon>
        <taxon>Holophagae</taxon>
        <taxon>Holophagales</taxon>
        <taxon>Holophagaceae</taxon>
        <taxon>Geothrix</taxon>
    </lineage>
</organism>
<sequence>MAWLVATMGTSPAVLTEAIWYLEQVEGLEVDRVTCIGTEASKTTAVAQIFTSEGPLDRLRRALDKPAEWLGAEGTLVWADEPLRASDNRNRAQALALDRACREVIRVAQEQGDGPVIACISGGRKTMSSSLQQAMTLLARPEDWAFHVLLQPDPDLPQEARKVLESGAYGFPDDPAHPHLVGKVRLDVFEIPIVRLRDFALGAGTRRLLEEDFITSLQRSVDEATAIPRLCLDLKTSRLELAWGDDQARDASTVLSDHQSLLLAGWIQAGGPIPRSSMAPAMEEVIVRLRDSGIIGIDEEEKLLGVVDAWVEPESKTIGPIQHELNDLIVNLHPALERFTIKSRWGRKPKAGQPQAGCFGFAEDVYAQGLISLRFGLSRR</sequence>
<gene>
    <name evidence="2" type="ORF">GETHOR_08070</name>
</gene>
<name>A0ABM8DP41_9BACT</name>
<evidence type="ECO:0000313" key="3">
    <source>
        <dbReference type="Proteomes" id="UP001242010"/>
    </source>
</evidence>
<accession>A0ABM8DP41</accession>
<dbReference type="InterPro" id="IPR019092">
    <property type="entry name" value="SSO2081-like_dom"/>
</dbReference>
<evidence type="ECO:0000259" key="1">
    <source>
        <dbReference type="Pfam" id="PF09623"/>
    </source>
</evidence>
<proteinExistence type="predicted"/>
<feature type="domain" description="CRISPR system ring nuclease SSO2081-like" evidence="1">
    <location>
        <begin position="11"/>
        <end position="198"/>
    </location>
</feature>
<dbReference type="EMBL" id="AP027079">
    <property type="protein sequence ID" value="BDU68706.1"/>
    <property type="molecule type" value="Genomic_DNA"/>
</dbReference>
<evidence type="ECO:0000313" key="2">
    <source>
        <dbReference type="EMBL" id="BDU68706.1"/>
    </source>
</evidence>
<keyword evidence="3" id="KW-1185">Reference proteome</keyword>
<dbReference type="Pfam" id="PF09623">
    <property type="entry name" value="Cas_NE0113"/>
    <property type="match status" value="1"/>
</dbReference>
<dbReference type="Proteomes" id="UP001242010">
    <property type="component" value="Chromosome"/>
</dbReference>
<dbReference type="RefSeq" id="WP_286355341.1">
    <property type="nucleotide sequence ID" value="NZ_AP027079.1"/>
</dbReference>
<protein>
    <recommendedName>
        <fullName evidence="1">CRISPR system ring nuclease SSO2081-like domain-containing protein</fullName>
    </recommendedName>
</protein>
<reference evidence="3" key="1">
    <citation type="journal article" date="2023" name="Int. J. Syst. Evol. Microbiol.">
        <title>Mesoterricola silvestris gen. nov., sp. nov., Mesoterricola sediminis sp. nov., Geothrix oryzae sp. nov., Geothrix edaphica sp. nov., Geothrix rubra sp. nov., and Geothrix limicola sp. nov., six novel members of Acidobacteriota isolated from soils.</title>
        <authorList>
            <person name="Itoh H."/>
            <person name="Sugisawa Y."/>
            <person name="Mise K."/>
            <person name="Xu Z."/>
            <person name="Kuniyasu M."/>
            <person name="Ushijima N."/>
            <person name="Kawano K."/>
            <person name="Kobayashi E."/>
            <person name="Shiratori Y."/>
            <person name="Masuda Y."/>
            <person name="Senoo K."/>
        </authorList>
    </citation>
    <scope>NUCLEOTIDE SEQUENCE [LARGE SCALE GENOMIC DNA]</scope>
    <source>
        <strain evidence="3">Red222</strain>
    </source>
</reference>